<protein>
    <submittedName>
        <fullName evidence="5">6-phosphogluconate dehydrogenase</fullName>
    </submittedName>
</protein>
<proteinExistence type="inferred from homology"/>
<dbReference type="GO" id="GO:0031491">
    <property type="term" value="F:nucleosome binding"/>
    <property type="evidence" value="ECO:0007669"/>
    <property type="project" value="TreeGrafter"/>
</dbReference>
<dbReference type="InterPro" id="IPR006115">
    <property type="entry name" value="6PGDH_NADP-bd"/>
</dbReference>
<dbReference type="PANTHER" id="PTHR43580">
    <property type="entry name" value="OXIDOREDUCTASE GLYR1-RELATED"/>
    <property type="match status" value="1"/>
</dbReference>
<evidence type="ECO:0000259" key="4">
    <source>
        <dbReference type="Pfam" id="PF21761"/>
    </source>
</evidence>
<dbReference type="AlphaFoldDB" id="A0A1R0KXN6"/>
<dbReference type="GO" id="GO:0140673">
    <property type="term" value="P:transcription elongation-coupled chromatin remodeling"/>
    <property type="evidence" value="ECO:0007669"/>
    <property type="project" value="TreeGrafter"/>
</dbReference>
<dbReference type="EMBL" id="MQUQ01000005">
    <property type="protein sequence ID" value="OLZ53742.1"/>
    <property type="molecule type" value="Genomic_DNA"/>
</dbReference>
<evidence type="ECO:0000259" key="3">
    <source>
        <dbReference type="Pfam" id="PF03446"/>
    </source>
</evidence>
<dbReference type="InterPro" id="IPR048666">
    <property type="entry name" value="RedAm-like_C"/>
</dbReference>
<reference evidence="5 6" key="1">
    <citation type="submission" date="2016-01" db="EMBL/GenBank/DDBJ databases">
        <title>Amycolatopsis coloradensis genome sequencing and assembly.</title>
        <authorList>
            <person name="Mayilraj S."/>
        </authorList>
    </citation>
    <scope>NUCLEOTIDE SEQUENCE [LARGE SCALE GENOMIC DNA]</scope>
    <source>
        <strain evidence="5 6">DSM 44225</strain>
    </source>
</reference>
<dbReference type="Pfam" id="PF03446">
    <property type="entry name" value="NAD_binding_2"/>
    <property type="match status" value="1"/>
</dbReference>
<feature type="domain" description="NADPH-dependent reductive aminase-like C-terminal" evidence="4">
    <location>
        <begin position="163"/>
        <end position="288"/>
    </location>
</feature>
<evidence type="ECO:0000256" key="1">
    <source>
        <dbReference type="ARBA" id="ARBA00009080"/>
    </source>
</evidence>
<comment type="similarity">
    <text evidence="1">Belongs to the HIBADH-related family.</text>
</comment>
<organism evidence="5 6">
    <name type="scientific">Amycolatopsis coloradensis</name>
    <dbReference type="NCBI Taxonomy" id="76021"/>
    <lineage>
        <taxon>Bacteria</taxon>
        <taxon>Bacillati</taxon>
        <taxon>Actinomycetota</taxon>
        <taxon>Actinomycetes</taxon>
        <taxon>Pseudonocardiales</taxon>
        <taxon>Pseudonocardiaceae</taxon>
        <taxon>Amycolatopsis</taxon>
    </lineage>
</organism>
<dbReference type="GO" id="GO:0003677">
    <property type="term" value="F:DNA binding"/>
    <property type="evidence" value="ECO:0007669"/>
    <property type="project" value="TreeGrafter"/>
</dbReference>
<dbReference type="Pfam" id="PF21761">
    <property type="entry name" value="RedAm-like_C"/>
    <property type="match status" value="1"/>
</dbReference>
<accession>A0A1R0KXN6</accession>
<dbReference type="InterPro" id="IPR036291">
    <property type="entry name" value="NAD(P)-bd_dom_sf"/>
</dbReference>
<dbReference type="Proteomes" id="UP000187486">
    <property type="component" value="Unassembled WGS sequence"/>
</dbReference>
<dbReference type="InterPro" id="IPR051265">
    <property type="entry name" value="HIBADH-related_NP60_sf"/>
</dbReference>
<evidence type="ECO:0000313" key="6">
    <source>
        <dbReference type="Proteomes" id="UP000187486"/>
    </source>
</evidence>
<dbReference type="RefSeq" id="WP_076160028.1">
    <property type="nucleotide sequence ID" value="NZ_JBEZVB010000051.1"/>
</dbReference>
<sequence length="291" mass="29634">MSTTPERVTVIGLGNLGRALAETFLHHGHPTTVWNRDAAKAEALVAAGATAEATAAEAISAGDLVIVALLDSTVSRQVLAGAADAVAGRALVNVTSGGPEDARELAAWAAEQGADYLHGAVYAVPQTIGTTESSISYSGSESVHQRWQTRLDLLGKGTFLGTDAGLASGYDVAILAGMYGMIGGFLHATAMAAAAGVRATELTPMLLSWLADSFPALSTFAEEIDSGGYTGGESSLAMNQAGLATIIRASQELDVPAGTLLPLKDLIDRQIAAGHAAASLSRAVESFRSAA</sequence>
<dbReference type="InterPro" id="IPR015815">
    <property type="entry name" value="HIBADH-related"/>
</dbReference>
<evidence type="ECO:0000256" key="2">
    <source>
        <dbReference type="ARBA" id="ARBA00023002"/>
    </source>
</evidence>
<dbReference type="Gene3D" id="1.10.1040.10">
    <property type="entry name" value="N-(1-d-carboxylethyl)-l-norvaline Dehydrogenase, domain 2"/>
    <property type="match status" value="1"/>
</dbReference>
<dbReference type="STRING" id="76021.BS329_13420"/>
<dbReference type="InterPro" id="IPR013328">
    <property type="entry name" value="6PGD_dom2"/>
</dbReference>
<dbReference type="GO" id="GO:0016491">
    <property type="term" value="F:oxidoreductase activity"/>
    <property type="evidence" value="ECO:0007669"/>
    <property type="project" value="UniProtKB-KW"/>
</dbReference>
<dbReference type="OrthoDB" id="9135493at2"/>
<comment type="caution">
    <text evidence="5">The sequence shown here is derived from an EMBL/GenBank/DDBJ whole genome shotgun (WGS) entry which is preliminary data.</text>
</comment>
<dbReference type="GO" id="GO:0050661">
    <property type="term" value="F:NADP binding"/>
    <property type="evidence" value="ECO:0007669"/>
    <property type="project" value="InterPro"/>
</dbReference>
<keyword evidence="6" id="KW-1185">Reference proteome</keyword>
<gene>
    <name evidence="5" type="ORF">BS329_13420</name>
</gene>
<dbReference type="Gene3D" id="3.40.50.720">
    <property type="entry name" value="NAD(P)-binding Rossmann-like Domain"/>
    <property type="match status" value="1"/>
</dbReference>
<evidence type="ECO:0000313" key="5">
    <source>
        <dbReference type="EMBL" id="OLZ53742.1"/>
    </source>
</evidence>
<dbReference type="SUPFAM" id="SSF51735">
    <property type="entry name" value="NAD(P)-binding Rossmann-fold domains"/>
    <property type="match status" value="1"/>
</dbReference>
<dbReference type="GO" id="GO:0000785">
    <property type="term" value="C:chromatin"/>
    <property type="evidence" value="ECO:0007669"/>
    <property type="project" value="TreeGrafter"/>
</dbReference>
<name>A0A1R0KXN6_9PSEU</name>
<feature type="domain" description="6-phosphogluconate dehydrogenase NADP-binding" evidence="3">
    <location>
        <begin position="8"/>
        <end position="158"/>
    </location>
</feature>
<keyword evidence="2" id="KW-0560">Oxidoreductase</keyword>
<dbReference type="PIRSF" id="PIRSF000103">
    <property type="entry name" value="HIBADH"/>
    <property type="match status" value="1"/>
</dbReference>
<dbReference type="PANTHER" id="PTHR43580:SF2">
    <property type="entry name" value="CYTOKINE-LIKE NUCLEAR FACTOR N-PAC"/>
    <property type="match status" value="1"/>
</dbReference>